<sequence length="268" mass="30345">MLLIYLHKMNRLFNIFRLSVVCLSVVTLVSCLDNDDNRQSVTFNNMAVTVSGNELEGYRLYTDFDAVLVPSNLSQISWLKEVRRAVVSFDTSDESLTNVSDLESGHTYDIVLSEAAEIPTYISCVDTLSEDYQIFGQDSIALKNKAVQSVNQTEGQYYIQNGYMNVVPTFYFDPYSAVSFLLYYDGNRDIDTTGKKATFNLYFDNNAPNAWNTTSSLISLRMPDEVYSRFIQTGLTDDDTIDVCLNVRTQTGTVTLEYKTALEDFMLP</sequence>
<evidence type="ECO:0008006" key="3">
    <source>
        <dbReference type="Google" id="ProtNLM"/>
    </source>
</evidence>
<comment type="caution">
    <text evidence="1">The sequence shown here is derived from an EMBL/GenBank/DDBJ whole genome shotgun (WGS) entry which is preliminary data.</text>
</comment>
<proteinExistence type="predicted"/>
<evidence type="ECO:0000313" key="1">
    <source>
        <dbReference type="EMBL" id="MBD8038902.1"/>
    </source>
</evidence>
<keyword evidence="2" id="KW-1185">Reference proteome</keyword>
<reference evidence="1 2" key="1">
    <citation type="submission" date="2020-08" db="EMBL/GenBank/DDBJ databases">
        <title>A Genomic Blueprint of the Chicken Gut Microbiome.</title>
        <authorList>
            <person name="Gilroy R."/>
            <person name="Ravi A."/>
            <person name="Getino M."/>
            <person name="Pursley I."/>
            <person name="Horton D.L."/>
            <person name="Alikhan N.-F."/>
            <person name="Baker D."/>
            <person name="Gharbi K."/>
            <person name="Hall N."/>
            <person name="Watson M."/>
            <person name="Adriaenssens E.M."/>
            <person name="Foster-Nyarko E."/>
            <person name="Jarju S."/>
            <person name="Secka A."/>
            <person name="Antonio M."/>
            <person name="Oren A."/>
            <person name="Chaudhuri R."/>
            <person name="La Ragione R.M."/>
            <person name="Hildebrand F."/>
            <person name="Pallen M.J."/>
        </authorList>
    </citation>
    <scope>NUCLEOTIDE SEQUENCE [LARGE SCALE GENOMIC DNA]</scope>
    <source>
        <strain evidence="1 2">Sa1CVN1</strain>
    </source>
</reference>
<organism evidence="1 2">
    <name type="scientific">Phocaeicola intestinalis</name>
    <dbReference type="NCBI Taxonomy" id="2762212"/>
    <lineage>
        <taxon>Bacteria</taxon>
        <taxon>Pseudomonadati</taxon>
        <taxon>Bacteroidota</taxon>
        <taxon>Bacteroidia</taxon>
        <taxon>Bacteroidales</taxon>
        <taxon>Bacteroidaceae</taxon>
        <taxon>Phocaeicola</taxon>
    </lineage>
</organism>
<protein>
    <recommendedName>
        <fullName evidence="3">DUF1735 domain-containing protein</fullName>
    </recommendedName>
</protein>
<gene>
    <name evidence="1" type="ORF">H9625_00285</name>
</gene>
<dbReference type="Proteomes" id="UP000620874">
    <property type="component" value="Unassembled WGS sequence"/>
</dbReference>
<accession>A0ABR8Y3W8</accession>
<dbReference type="EMBL" id="JACSPP010000001">
    <property type="protein sequence ID" value="MBD8038902.1"/>
    <property type="molecule type" value="Genomic_DNA"/>
</dbReference>
<name>A0ABR8Y3W8_9BACT</name>
<evidence type="ECO:0000313" key="2">
    <source>
        <dbReference type="Proteomes" id="UP000620874"/>
    </source>
</evidence>